<dbReference type="InterPro" id="IPR000700">
    <property type="entry name" value="PAS-assoc_C"/>
</dbReference>
<dbReference type="Gene3D" id="3.40.50.2300">
    <property type="match status" value="1"/>
</dbReference>
<dbReference type="InterPro" id="IPR036890">
    <property type="entry name" value="HATPase_C_sf"/>
</dbReference>
<dbReference type="PRINTS" id="PR00344">
    <property type="entry name" value="BCTRLSENSOR"/>
</dbReference>
<dbReference type="InterPro" id="IPR000014">
    <property type="entry name" value="PAS"/>
</dbReference>
<dbReference type="InterPro" id="IPR003661">
    <property type="entry name" value="HisK_dim/P_dom"/>
</dbReference>
<accession>K9ZMP7</accession>
<reference evidence="18" key="1">
    <citation type="journal article" date="2013" name="Proc. Natl. Acad. Sci. U.S.A.">
        <title>Improving the coverage of the cyanobacterial phylum using diversity-driven genome sequencing.</title>
        <authorList>
            <person name="Shih P.M."/>
            <person name="Wu D."/>
            <person name="Latifi A."/>
            <person name="Axen S.D."/>
            <person name="Fewer D.P."/>
            <person name="Talla E."/>
            <person name="Calteau A."/>
            <person name="Cai F."/>
            <person name="Tandeau de Marsac N."/>
            <person name="Rippka R."/>
            <person name="Herdman M."/>
            <person name="Sivonen K."/>
            <person name="Coursin T."/>
            <person name="Laurent T."/>
            <person name="Goodwin L."/>
            <person name="Nolan M."/>
            <person name="Davenport K.W."/>
            <person name="Han C.S."/>
            <person name="Rubin E.M."/>
            <person name="Eisen J.A."/>
            <person name="Woyke T."/>
            <person name="Gugger M."/>
            <person name="Kerfeld C.A."/>
        </authorList>
    </citation>
    <scope>NUCLEOTIDE SEQUENCE [LARGE SCALE GENOMIC DNA]</scope>
    <source>
        <strain evidence="18">ATCC 27899 / PCC 7122</strain>
    </source>
</reference>
<dbReference type="Pfam" id="PF08447">
    <property type="entry name" value="PAS_3"/>
    <property type="match status" value="1"/>
</dbReference>
<evidence type="ECO:0000259" key="16">
    <source>
        <dbReference type="PROSITE" id="PS51371"/>
    </source>
</evidence>
<dbReference type="InterPro" id="IPR011006">
    <property type="entry name" value="CheY-like_superfamily"/>
</dbReference>
<comment type="similarity">
    <text evidence="2">In the N-terminal section; belongs to the phytochrome family.</text>
</comment>
<dbReference type="PROSITE" id="PS50113">
    <property type="entry name" value="PAC"/>
    <property type="match status" value="2"/>
</dbReference>
<evidence type="ECO:0000256" key="8">
    <source>
        <dbReference type="ARBA" id="ARBA00074306"/>
    </source>
</evidence>
<dbReference type="SMART" id="SM00086">
    <property type="entry name" value="PAC"/>
    <property type="match status" value="3"/>
</dbReference>
<evidence type="ECO:0000313" key="17">
    <source>
        <dbReference type="EMBL" id="AFZ60064.1"/>
    </source>
</evidence>
<dbReference type="GO" id="GO:0000155">
    <property type="term" value="F:phosphorelay sensor kinase activity"/>
    <property type="evidence" value="ECO:0007669"/>
    <property type="project" value="InterPro"/>
</dbReference>
<dbReference type="InterPro" id="IPR003018">
    <property type="entry name" value="GAF"/>
</dbReference>
<dbReference type="eggNOG" id="COG0517">
    <property type="taxonomic scope" value="Bacteria"/>
</dbReference>
<dbReference type="eggNOG" id="COG2205">
    <property type="taxonomic scope" value="Bacteria"/>
</dbReference>
<dbReference type="Pfam" id="PF01590">
    <property type="entry name" value="GAF"/>
    <property type="match status" value="3"/>
</dbReference>
<dbReference type="NCBIfam" id="TIGR00229">
    <property type="entry name" value="sensory_box"/>
    <property type="match status" value="3"/>
</dbReference>
<dbReference type="InterPro" id="IPR003594">
    <property type="entry name" value="HATPase_dom"/>
</dbReference>
<dbReference type="InterPro" id="IPR004358">
    <property type="entry name" value="Sig_transdc_His_kin-like_C"/>
</dbReference>
<dbReference type="Gene3D" id="1.10.287.130">
    <property type="match status" value="1"/>
</dbReference>
<dbReference type="InterPro" id="IPR029016">
    <property type="entry name" value="GAF-like_dom_sf"/>
</dbReference>
<dbReference type="SMART" id="SM00387">
    <property type="entry name" value="HATPase_c"/>
    <property type="match status" value="1"/>
</dbReference>
<dbReference type="SMART" id="SM00388">
    <property type="entry name" value="HisKA"/>
    <property type="match status" value="1"/>
</dbReference>
<dbReference type="PROSITE" id="PS50046">
    <property type="entry name" value="PHYTOCHROME_2"/>
    <property type="match status" value="3"/>
</dbReference>
<dbReference type="PROSITE" id="PS51371">
    <property type="entry name" value="CBS"/>
    <property type="match status" value="4"/>
</dbReference>
<dbReference type="SUPFAM" id="SSF54631">
    <property type="entry name" value="CBS-domain pair"/>
    <property type="match status" value="2"/>
</dbReference>
<dbReference type="Gene3D" id="3.30.450.40">
    <property type="match status" value="3"/>
</dbReference>
<evidence type="ECO:0000256" key="5">
    <source>
        <dbReference type="ARBA" id="ARBA00022679"/>
    </source>
</evidence>
<dbReference type="Gene3D" id="3.30.450.20">
    <property type="entry name" value="PAS domain"/>
    <property type="match status" value="3"/>
</dbReference>
<dbReference type="EMBL" id="CP003659">
    <property type="protein sequence ID" value="AFZ60064.1"/>
    <property type="molecule type" value="Genomic_DNA"/>
</dbReference>
<sequence>MFSRSVILTPSELKSAIIRNPLIVKPETTVIDAIAMLAAGIGQMGGVGAISNTKIIDGQLDELHLETRPSCVLVMEDGKLLGIFTERDVVRLISQQHSLENLVIQDVMTYPVVTLYESAFSDLFSTINLLQQYHIRHIPILNEQDCVVGLVTDESLRQISNPIYPLRSRLVSAAMTNEVICAALDSSIRTIVQLMAKNCISCVIIVQKRGSQAQPLQIPVGIITEQDIVKFQVLGLNLETSQAETVMSAPIFSVKPNDSLEMVQQIMEQQLIRKLAVTNEEGNLLGIVTQNSLLQTLNPLELYKLAEVLEEKVLRLEAEKILLLETRTVELEKELADQNIALQTKTEQEKLVAIIATQIRSSLNLQTILDTTVEQIRQLLNCDRVTIWQLEANGKLITVAESTGCTLSLLGQQSQDQCISQQLVEIYQQGKIRIVPDIYTTEMSDCHRNLLISLDIRAKILMPLMCGDELWGFLNVTESQHPRQWQDSEIELLKLLTVQLAIALQQATTHQKLQEELRERQRAESTLQKLVTGTAAVTGDDFFPALVQHIAEALDVSYAIVTELVGDQLHTLGFWANGSLQPSVSYYAAHTPCKYALRDGQFYCKSGIQEAFANDFDLVMMRADSYLGIALKDDLGNAIGNLCILDVQPLHNSQLKEARDILQVFAARAAAELQRKIAKDALISLNHNLELRIEQRTTKLQAREAQLRDLFDNATDLIQSISLNGRILFVNKSWKEALGYDDTDLEKLSIFQVIHPDELVHCQTVMASLASGNPSMSMETRFLTKDGREIIVEGNVNCQFAKGKPIATRGVFRDITQRKQAELALEEAQQFLYTVLDTFPLFIFWKNRESVYLGCNQNFAISGGFASPAEVIGKTDDDFPWRNGEADIYRADDRQVIESGIAKLGIIETQQQTNGSTIWLETNKLPLRNLKGEVIGILGTYQDITERKQAENALQNSELRFRRMFDSSVVGMIFADFQGRILDTNDRFLQMLGYTRDDFNAGAINWLAITPSEYIPTDFAAIDHLMKYGEIDPWEKAYYRQDGSRIPVLIGAAILPESKDQTICVVVDISEQKAALRERQEAELSLQQEAMYKQLLLTLSQAIRESLEIEVILNTSVNEARSLLVVDRVAVYRFQPDWSGEFITEAVVPGWVKLAAESDVKKVWQDTYLQETQGGRFRNYETLIVRDIYQAGLQPCHIELLEQFQARAYVITPIFVGESLWGLLGMYQNDQPYWWTTGEIELLQQIASQLAIAIYQANLYQQVQAELIIRQKAELAISHQLQQQRTLGKIVQKIRDSLDIKDILATVTQEIKNSLNCDRVIVFRLFADGESQIVEEAVSGELVSLKNRHWDNEVWSQEILDYYWQGQPRIVTDVMEDIWTDCLVEYSIEGQVQSKIVAPILQEAQDGEKNRWVASGENNKLWGVLVVHACSEKRIWKDCEAQLLQQIANQLAIAIQQANLFEKLQQELTERQKTEIKLTHSNQQLAISNEELARATRLKDEFLANMSHELRTPLNAILGMTEALQEQVFGGINERQLKALKTVENSGNHLLELINDILDLAKIEAGQINLNCTSISVSHLCQSSLAFIKQQALKKRIKLNIKLPQNLPDLFVDERRIRQVLINLLNNGVKFTPQGGSITLEVTQFHPDMENADFFPQGFLRITVIDTGIGISPENINRLFHPFIQIDSSLSRQYNGTGLGLALVKQIVELHGGQVGLTSELGVGSCFMIDLPCSPLLSEITTDDQSASTSELDFLTAEEAESQAPLILLAEDNEANIITFSSYLEAKGYQIILARDGHEAVNLAKTHQPNLILMDIQMPGMDGLEAMTQIRLDPKLINIPIIALTALAMTGDRERCLEAGANDYLTKPVMLKQLATTIQQLLNKDG</sequence>
<dbReference type="STRING" id="272123.Anacy_4718"/>
<dbReference type="SMART" id="SM00091">
    <property type="entry name" value="PAS"/>
    <property type="match status" value="3"/>
</dbReference>
<dbReference type="Proteomes" id="UP000010474">
    <property type="component" value="Chromosome"/>
</dbReference>
<feature type="domain" description="CBS" evidence="16">
    <location>
        <begin position="17"/>
        <end position="99"/>
    </location>
</feature>
<evidence type="ECO:0000313" key="18">
    <source>
        <dbReference type="Proteomes" id="UP000010474"/>
    </source>
</evidence>
<dbReference type="EC" id="2.7.13.3" evidence="3"/>
<dbReference type="PROSITE" id="PS50112">
    <property type="entry name" value="PAS"/>
    <property type="match status" value="2"/>
</dbReference>
<dbReference type="InterPro" id="IPR013656">
    <property type="entry name" value="PAS_4"/>
</dbReference>
<dbReference type="PANTHER" id="PTHR43047">
    <property type="entry name" value="TWO-COMPONENT HISTIDINE PROTEIN KINASE"/>
    <property type="match status" value="1"/>
</dbReference>
<dbReference type="SUPFAM" id="SSF52172">
    <property type="entry name" value="CheY-like"/>
    <property type="match status" value="1"/>
</dbReference>
<dbReference type="InterPro" id="IPR001610">
    <property type="entry name" value="PAC"/>
</dbReference>
<evidence type="ECO:0000256" key="7">
    <source>
        <dbReference type="ARBA" id="ARBA00023012"/>
    </source>
</evidence>
<dbReference type="CDD" id="cd17774">
    <property type="entry name" value="CBS_two-component_sensor_histidine_kinase_repeat2"/>
    <property type="match status" value="1"/>
</dbReference>
<dbReference type="SMART" id="SM00448">
    <property type="entry name" value="REC"/>
    <property type="match status" value="1"/>
</dbReference>
<feature type="modified residue" description="4-aspartylphosphate" evidence="9">
    <location>
        <position position="1815"/>
    </location>
</feature>
<feature type="domain" description="PAS" evidence="14">
    <location>
        <begin position="957"/>
        <end position="999"/>
    </location>
</feature>
<dbReference type="CDD" id="cd00130">
    <property type="entry name" value="PAS"/>
    <property type="match status" value="2"/>
</dbReference>
<dbReference type="InterPro" id="IPR036097">
    <property type="entry name" value="HisK_dim/P_sf"/>
</dbReference>
<evidence type="ECO:0000256" key="9">
    <source>
        <dbReference type="PROSITE-ProRule" id="PRU00169"/>
    </source>
</evidence>
<dbReference type="Pfam" id="PF00571">
    <property type="entry name" value="CBS"/>
    <property type="match status" value="4"/>
</dbReference>
<dbReference type="InterPro" id="IPR016132">
    <property type="entry name" value="Phyto_chromo_attachment"/>
</dbReference>
<evidence type="ECO:0000256" key="1">
    <source>
        <dbReference type="ARBA" id="ARBA00000085"/>
    </source>
</evidence>
<dbReference type="SUPFAM" id="SSF47384">
    <property type="entry name" value="Homodimeric domain of signal transducing histidine kinase"/>
    <property type="match status" value="1"/>
</dbReference>
<dbReference type="eggNOG" id="COG2203">
    <property type="taxonomic scope" value="Bacteria"/>
</dbReference>
<keyword evidence="10" id="KW-0129">CBS domain</keyword>
<feature type="domain" description="PAS" evidence="14">
    <location>
        <begin position="703"/>
        <end position="773"/>
    </location>
</feature>
<dbReference type="OrthoDB" id="415806at2"/>
<dbReference type="Gene3D" id="3.30.565.10">
    <property type="entry name" value="Histidine kinase-like ATPase, C-terminal domain"/>
    <property type="match status" value="1"/>
</dbReference>
<keyword evidence="18" id="KW-1185">Reference proteome</keyword>
<feature type="domain" description="PAC" evidence="15">
    <location>
        <begin position="776"/>
        <end position="827"/>
    </location>
</feature>
<dbReference type="SUPFAM" id="SSF55785">
    <property type="entry name" value="PYP-like sensor domain (PAS domain)"/>
    <property type="match status" value="3"/>
</dbReference>
<evidence type="ECO:0000259" key="15">
    <source>
        <dbReference type="PROSITE" id="PS50113"/>
    </source>
</evidence>
<feature type="domain" description="Phytochrome chromophore attachment site" evidence="11">
    <location>
        <begin position="1299"/>
        <end position="1450"/>
    </location>
</feature>
<dbReference type="SUPFAM" id="SSF55781">
    <property type="entry name" value="GAF domain-like"/>
    <property type="match status" value="4"/>
</dbReference>
<dbReference type="FunFam" id="1.10.287.130:FF:000145">
    <property type="entry name" value="Sensory transduction histidine kinase"/>
    <property type="match status" value="1"/>
</dbReference>
<evidence type="ECO:0000256" key="10">
    <source>
        <dbReference type="PROSITE-ProRule" id="PRU00703"/>
    </source>
</evidence>
<dbReference type="KEGG" id="acy:Anacy_4718"/>
<feature type="domain" description="Phytochrome chromophore attachment site" evidence="11">
    <location>
        <begin position="1108"/>
        <end position="1249"/>
    </location>
</feature>
<evidence type="ECO:0000259" key="12">
    <source>
        <dbReference type="PROSITE" id="PS50109"/>
    </source>
</evidence>
<dbReference type="InterPro" id="IPR005467">
    <property type="entry name" value="His_kinase_dom"/>
</dbReference>
<dbReference type="Gene3D" id="3.10.580.10">
    <property type="entry name" value="CBS-domain"/>
    <property type="match status" value="2"/>
</dbReference>
<protein>
    <recommendedName>
        <fullName evidence="8">Circadian input-output histidine kinase CikA</fullName>
        <ecNumber evidence="3">2.7.13.3</ecNumber>
    </recommendedName>
</protein>
<dbReference type="RefSeq" id="WP_015216680.1">
    <property type="nucleotide sequence ID" value="NC_019771.1"/>
</dbReference>
<dbReference type="Pfam" id="PF13426">
    <property type="entry name" value="PAS_9"/>
    <property type="match status" value="1"/>
</dbReference>
<name>K9ZMP7_ANACC</name>
<dbReference type="SMART" id="SM00065">
    <property type="entry name" value="GAF"/>
    <property type="match status" value="4"/>
</dbReference>
<proteinExistence type="inferred from homology"/>
<dbReference type="PROSITE" id="PS50109">
    <property type="entry name" value="HIS_KIN"/>
    <property type="match status" value="1"/>
</dbReference>
<dbReference type="Pfam" id="PF08448">
    <property type="entry name" value="PAS_4"/>
    <property type="match status" value="1"/>
</dbReference>
<dbReference type="Pfam" id="PF00512">
    <property type="entry name" value="HisKA"/>
    <property type="match status" value="1"/>
</dbReference>
<evidence type="ECO:0000256" key="6">
    <source>
        <dbReference type="ARBA" id="ARBA00022777"/>
    </source>
</evidence>
<dbReference type="CDD" id="cd00082">
    <property type="entry name" value="HisKA"/>
    <property type="match status" value="1"/>
</dbReference>
<evidence type="ECO:0000259" key="14">
    <source>
        <dbReference type="PROSITE" id="PS50112"/>
    </source>
</evidence>
<dbReference type="InterPro" id="IPR035965">
    <property type="entry name" value="PAS-like_dom_sf"/>
</dbReference>
<dbReference type="GO" id="GO:0005886">
    <property type="term" value="C:plasma membrane"/>
    <property type="evidence" value="ECO:0007669"/>
    <property type="project" value="TreeGrafter"/>
</dbReference>
<feature type="domain" description="CBS" evidence="16">
    <location>
        <begin position="175"/>
        <end position="240"/>
    </location>
</feature>
<evidence type="ECO:0000259" key="13">
    <source>
        <dbReference type="PROSITE" id="PS50110"/>
    </source>
</evidence>
<organism evidence="17 18">
    <name type="scientific">Anabaena cylindrica (strain ATCC 27899 / PCC 7122)</name>
    <dbReference type="NCBI Taxonomy" id="272123"/>
    <lineage>
        <taxon>Bacteria</taxon>
        <taxon>Bacillati</taxon>
        <taxon>Cyanobacteriota</taxon>
        <taxon>Cyanophyceae</taxon>
        <taxon>Nostocales</taxon>
        <taxon>Nostocaceae</taxon>
        <taxon>Anabaena</taxon>
    </lineage>
</organism>
<keyword evidence="4 9" id="KW-0597">Phosphoprotein</keyword>
<feature type="domain" description="Histidine kinase" evidence="12">
    <location>
        <begin position="1505"/>
        <end position="1735"/>
    </location>
</feature>
<feature type="domain" description="CBS" evidence="16">
    <location>
        <begin position="247"/>
        <end position="305"/>
    </location>
</feature>
<evidence type="ECO:0000256" key="2">
    <source>
        <dbReference type="ARBA" id="ARBA00006402"/>
    </source>
</evidence>
<dbReference type="PROSITE" id="PS50110">
    <property type="entry name" value="RESPONSE_REGULATORY"/>
    <property type="match status" value="1"/>
</dbReference>
<dbReference type="InterPro" id="IPR001789">
    <property type="entry name" value="Sig_transdc_resp-reg_receiver"/>
</dbReference>
<dbReference type="eggNOG" id="COG0745">
    <property type="taxonomic scope" value="Bacteria"/>
</dbReference>
<keyword evidence="7" id="KW-0902">Two-component regulatory system</keyword>
<evidence type="ECO:0000256" key="4">
    <source>
        <dbReference type="ARBA" id="ARBA00022553"/>
    </source>
</evidence>
<dbReference type="SMART" id="SM00116">
    <property type="entry name" value="CBS"/>
    <property type="match status" value="4"/>
</dbReference>
<feature type="domain" description="PAC" evidence="15">
    <location>
        <begin position="900"/>
        <end position="956"/>
    </location>
</feature>
<dbReference type="PATRIC" id="fig|272123.3.peg.5130"/>
<comment type="catalytic activity">
    <reaction evidence="1">
        <text>ATP + protein L-histidine = ADP + protein N-phospho-L-histidine.</text>
        <dbReference type="EC" id="2.7.13.3"/>
    </reaction>
</comment>
<gene>
    <name evidence="17" type="ordered locus">Anacy_4718</name>
</gene>
<dbReference type="SUPFAM" id="SSF55874">
    <property type="entry name" value="ATPase domain of HSP90 chaperone/DNA topoisomerase II/histidine kinase"/>
    <property type="match status" value="1"/>
</dbReference>
<keyword evidence="6 17" id="KW-0418">Kinase</keyword>
<dbReference type="InterPro" id="IPR013655">
    <property type="entry name" value="PAS_fold_3"/>
</dbReference>
<feature type="domain" description="Response regulatory" evidence="13">
    <location>
        <begin position="1766"/>
        <end position="1882"/>
    </location>
</feature>
<dbReference type="Pfam" id="PF00072">
    <property type="entry name" value="Response_reg"/>
    <property type="match status" value="1"/>
</dbReference>
<dbReference type="GO" id="GO:0009927">
    <property type="term" value="F:histidine phosphotransfer kinase activity"/>
    <property type="evidence" value="ECO:0007669"/>
    <property type="project" value="TreeGrafter"/>
</dbReference>
<feature type="domain" description="CBS" evidence="16">
    <location>
        <begin position="108"/>
        <end position="168"/>
    </location>
</feature>
<dbReference type="PANTHER" id="PTHR43047:SF63">
    <property type="entry name" value="HISTIDINE KINASE"/>
    <property type="match status" value="1"/>
</dbReference>
<dbReference type="Pfam" id="PF02518">
    <property type="entry name" value="HATPase_c"/>
    <property type="match status" value="1"/>
</dbReference>
<evidence type="ECO:0000256" key="3">
    <source>
        <dbReference type="ARBA" id="ARBA00012438"/>
    </source>
</evidence>
<dbReference type="InterPro" id="IPR000644">
    <property type="entry name" value="CBS_dom"/>
</dbReference>
<dbReference type="CDD" id="cd04620">
    <property type="entry name" value="CBS_two-component_sensor_histidine_kinase_repeat1"/>
    <property type="match status" value="1"/>
</dbReference>
<dbReference type="HOGENOM" id="CLU_001445_0_0_3"/>
<keyword evidence="5" id="KW-0808">Transferase</keyword>
<feature type="domain" description="Phytochrome chromophore attachment site" evidence="11">
    <location>
        <begin position="364"/>
        <end position="499"/>
    </location>
</feature>
<dbReference type="eggNOG" id="COG2202">
    <property type="taxonomic scope" value="Bacteria"/>
</dbReference>
<dbReference type="CDD" id="cd16922">
    <property type="entry name" value="HATPase_EvgS-ArcB-TorS-like"/>
    <property type="match status" value="1"/>
</dbReference>
<dbReference type="FunFam" id="3.30.565.10:FF:000010">
    <property type="entry name" value="Sensor histidine kinase RcsC"/>
    <property type="match status" value="1"/>
</dbReference>
<dbReference type="InterPro" id="IPR046342">
    <property type="entry name" value="CBS_dom_sf"/>
</dbReference>
<evidence type="ECO:0000259" key="11">
    <source>
        <dbReference type="PROSITE" id="PS50046"/>
    </source>
</evidence>